<dbReference type="GO" id="GO:0046394">
    <property type="term" value="P:carboxylic acid biosynthetic process"/>
    <property type="evidence" value="ECO:0007669"/>
    <property type="project" value="UniProtKB-ARBA"/>
</dbReference>
<dbReference type="Gene3D" id="3.30.470.10">
    <property type="match status" value="1"/>
</dbReference>
<name>A0A1G6ML96_9FIRM</name>
<evidence type="ECO:0000256" key="3">
    <source>
        <dbReference type="ARBA" id="ARBA00022898"/>
    </source>
</evidence>
<evidence type="ECO:0000256" key="1">
    <source>
        <dbReference type="ARBA" id="ARBA00001933"/>
    </source>
</evidence>
<keyword evidence="4" id="KW-0808">Transferase</keyword>
<evidence type="ECO:0000313" key="4">
    <source>
        <dbReference type="EMBL" id="SDC56398.1"/>
    </source>
</evidence>
<keyword evidence="4" id="KW-0032">Aminotransferase</keyword>
<dbReference type="OrthoDB" id="9805628at2"/>
<dbReference type="InterPro" id="IPR043131">
    <property type="entry name" value="BCAT-like_N"/>
</dbReference>
<dbReference type="GO" id="GO:0008652">
    <property type="term" value="P:amino acid biosynthetic process"/>
    <property type="evidence" value="ECO:0007669"/>
    <property type="project" value="UniProtKB-ARBA"/>
</dbReference>
<dbReference type="Gene3D" id="3.20.10.10">
    <property type="entry name" value="D-amino Acid Aminotransferase, subunit A, domain 2"/>
    <property type="match status" value="1"/>
</dbReference>
<dbReference type="RefSeq" id="WP_093730620.1">
    <property type="nucleotide sequence ID" value="NZ_FMYW01000010.1"/>
</dbReference>
<dbReference type="PANTHER" id="PTHR42743:SF10">
    <property type="entry name" value="D-ALANINE AMINOTRANSFERASE"/>
    <property type="match status" value="1"/>
</dbReference>
<dbReference type="GO" id="GO:0005829">
    <property type="term" value="C:cytosol"/>
    <property type="evidence" value="ECO:0007669"/>
    <property type="project" value="TreeGrafter"/>
</dbReference>
<sequence length="287" mass="32637">MKTNLILINNDIVDAEEINVHPFNRGHQFGDGVYEIVPVYNGKALHAEMHMENLLNALVQIKVPGFYMVEEMVEFTSRMIEAAEVTDGLLYTQVTRGIGPYELDFPEQCEPELIMQAVPLNRDALAEQRKTGVNLITVPDERAVKCELNTLNRLPEILAKNKARIGKCYDALFVRDEKITEATEAAFMIVKDELLWTYPMKLGSVHQNVTRQLVKEKLAAMLDMQVIEKAFTKEFALEAEEAFLCGYRCEIMPVAKIDRRPVADGKPGKVTLQLQAAFEEYIREQTK</sequence>
<dbReference type="FunFam" id="3.20.10.10:FF:000002">
    <property type="entry name" value="D-alanine aminotransferase"/>
    <property type="match status" value="1"/>
</dbReference>
<evidence type="ECO:0000256" key="2">
    <source>
        <dbReference type="ARBA" id="ARBA00009320"/>
    </source>
</evidence>
<proteinExistence type="inferred from homology"/>
<dbReference type="GO" id="GO:0008483">
    <property type="term" value="F:transaminase activity"/>
    <property type="evidence" value="ECO:0007669"/>
    <property type="project" value="UniProtKB-KW"/>
</dbReference>
<dbReference type="InterPro" id="IPR043132">
    <property type="entry name" value="BCAT-like_C"/>
</dbReference>
<dbReference type="PANTHER" id="PTHR42743">
    <property type="entry name" value="AMINO-ACID AMINOTRANSFERASE"/>
    <property type="match status" value="1"/>
</dbReference>
<gene>
    <name evidence="4" type="ORF">SAMN04487864_11026</name>
</gene>
<reference evidence="5" key="1">
    <citation type="submission" date="2016-10" db="EMBL/GenBank/DDBJ databases">
        <authorList>
            <person name="Varghese N."/>
            <person name="Submissions S."/>
        </authorList>
    </citation>
    <scope>NUCLEOTIDE SEQUENCE [LARGE SCALE GENOMIC DNA]</scope>
    <source>
        <strain evidence="5">DSM 11005</strain>
    </source>
</reference>
<dbReference type="InterPro" id="IPR001544">
    <property type="entry name" value="Aminotrans_IV"/>
</dbReference>
<comment type="cofactor">
    <cofactor evidence="1">
        <name>pyridoxal 5'-phosphate</name>
        <dbReference type="ChEBI" id="CHEBI:597326"/>
    </cofactor>
</comment>
<protein>
    <submittedName>
        <fullName evidence="4">D-alanine aminotransferase apoenzyme</fullName>
    </submittedName>
</protein>
<keyword evidence="5" id="KW-1185">Reference proteome</keyword>
<evidence type="ECO:0000313" key="5">
    <source>
        <dbReference type="Proteomes" id="UP000198943"/>
    </source>
</evidence>
<dbReference type="AlphaFoldDB" id="A0A1G6ML96"/>
<accession>A0A1G6ML96</accession>
<dbReference type="InterPro" id="IPR036038">
    <property type="entry name" value="Aminotransferase-like"/>
</dbReference>
<keyword evidence="3" id="KW-0663">Pyridoxal phosphate</keyword>
<comment type="similarity">
    <text evidence="2">Belongs to the class-IV pyridoxal-phosphate-dependent aminotransferase family.</text>
</comment>
<dbReference type="Proteomes" id="UP000198943">
    <property type="component" value="Unassembled WGS sequence"/>
</dbReference>
<dbReference type="InterPro" id="IPR050571">
    <property type="entry name" value="Class-IV_PLP-Dep_Aminotrnsfr"/>
</dbReference>
<dbReference type="Pfam" id="PF01063">
    <property type="entry name" value="Aminotran_4"/>
    <property type="match status" value="1"/>
</dbReference>
<dbReference type="SUPFAM" id="SSF56752">
    <property type="entry name" value="D-aminoacid aminotransferase-like PLP-dependent enzymes"/>
    <property type="match status" value="1"/>
</dbReference>
<organism evidence="4 5">
    <name type="scientific">Succiniclasticum ruminis</name>
    <dbReference type="NCBI Taxonomy" id="40841"/>
    <lineage>
        <taxon>Bacteria</taxon>
        <taxon>Bacillati</taxon>
        <taxon>Bacillota</taxon>
        <taxon>Negativicutes</taxon>
        <taxon>Acidaminococcales</taxon>
        <taxon>Acidaminococcaceae</taxon>
        <taxon>Succiniclasticum</taxon>
    </lineage>
</organism>
<dbReference type="EMBL" id="FMYW01000010">
    <property type="protein sequence ID" value="SDC56398.1"/>
    <property type="molecule type" value="Genomic_DNA"/>
</dbReference>